<dbReference type="GO" id="GO:0051959">
    <property type="term" value="F:dynein light intermediate chain binding"/>
    <property type="evidence" value="ECO:0007669"/>
    <property type="project" value="InterPro"/>
</dbReference>
<feature type="coiled-coil region" evidence="1">
    <location>
        <begin position="934"/>
        <end position="961"/>
    </location>
</feature>
<dbReference type="RefSeq" id="XP_013174902.1">
    <property type="nucleotide sequence ID" value="XM_013319448.1"/>
</dbReference>
<organism evidence="4">
    <name type="scientific">Papilio xuthus</name>
    <name type="common">Asian swallowtail butterfly</name>
    <dbReference type="NCBI Taxonomy" id="66420"/>
    <lineage>
        <taxon>Eukaryota</taxon>
        <taxon>Metazoa</taxon>
        <taxon>Ecdysozoa</taxon>
        <taxon>Arthropoda</taxon>
        <taxon>Hexapoda</taxon>
        <taxon>Insecta</taxon>
        <taxon>Pterygota</taxon>
        <taxon>Neoptera</taxon>
        <taxon>Endopterygota</taxon>
        <taxon>Lepidoptera</taxon>
        <taxon>Glossata</taxon>
        <taxon>Ditrysia</taxon>
        <taxon>Papilionoidea</taxon>
        <taxon>Papilionidae</taxon>
        <taxon>Papilioninae</taxon>
        <taxon>Papilio</taxon>
    </lineage>
</organism>
<dbReference type="Proteomes" id="UP000694872">
    <property type="component" value="Unplaced"/>
</dbReference>
<dbReference type="Pfam" id="PF08393">
    <property type="entry name" value="DHC_N2"/>
    <property type="match status" value="1"/>
</dbReference>
<proteinExistence type="predicted"/>
<dbReference type="GO" id="GO:0045505">
    <property type="term" value="F:dynein intermediate chain binding"/>
    <property type="evidence" value="ECO:0007669"/>
    <property type="project" value="InterPro"/>
</dbReference>
<accession>A0AAJ7EF27</accession>
<feature type="non-terminal residue" evidence="4">
    <location>
        <position position="1286"/>
    </location>
</feature>
<sequence>MAKIREFVISTAEPFYNLPDLKLNDKAEDALYDFIHNSQTYLLQTKLNKDILDLTTQIQCDIQKSIIFYKTSPVDLSKQESINNINIITITTGAAESLYQILRQIFSPLLSLGDDLYTNKLQKNLTDLETNLRILTHGKNNANINVILSIEDEVDYWRAMADKRETLKKEREAASNYCVLFEDICEEIKSMQASPVYEIRDNAENVGGILDDIWRCTISPYSQDRMIHIFDIIGHIICSITQKILSGVDLWKVHNSTKDDEVLKLINESLNVTQTWISACLSLTETYWPNYALHAWSGKSYVPQFCMNFQKRVNEIHDLRSIHNQLNKLLTNKERSELKTDELFEPFTNINIWICNGKNPAWENAVLRFSSNLRPSEAKIAEKLRPRLHNTSTKQMLYEFMRYKTLINRPIVKQSLSGELEIFVSSLASLIQGVRDQLEAEDLHINMYQPPEMSPLVQQIQWAKQMEAKIKDIQMCNENYLKEFQGSEQVSRLADKVLKDIKNLYTQLHEEWSRDIQAQVKSGSLQLSAEKPVVQFSAQSRLLEVNFNPRLVWTELEARALAALGLPAPHAAHAIDTLADSLKYARDLQQVASFHNTLGERMIPSTRPMMLQAALDLAALVQDHRPVYWNDIDQLADYTEKLKKMVLKLETQNSYLTSQHIAIRNIVEKLMDTELLLKQADWKKNIKHIRDIIEKVESEGYKNSEQWRSHWDWQLCKALECQYIKTLLSLHTHFPHVRVDLVLRGRMVVSQPGLEEVRVQHYHQLRRLVSLPAHFLALSTALHNKQSIFASIVDKHSWLGNKAVQQLESVLSALQATCEMWTRRLALACVPDLDALCADTLQLPEHWETNFKACKAYGQAVAKMTFEDEKISWITVGTATLRREFEAQTRNLWACLMSSLQTSCRNDCADLDAFVANATLMLDNKPLPKNAKELAEISFKHQALQEKLPELEEMVDNLKRKGHMLRTWGGDQFVDHTVKEWQKIREQMLAQQQMFQHQAEIVKSSLKGEWENLNTSVEAWVSRWGQARSRLQSAQGADYTEMLGRCHSVFEAQQQWEKYLSEKDELMKECKKFNMDVTTSDTWNEAEKLMKEFVDLWAVFKEYNEEYESIGEQEWLVFQKKLHLLDEFCSKWCARLEPYTSVTLFLKHTLDRYNDLTISLKYLRGSEFTEHHWREVFSLLDVEYRPPETLKLKDLLNAADNIKKHIKALQKISSSASNESAVRSALNELEVWFAGARLALAAHTDKAKRPVTIVKDFNDILNKIEEKQWVVSSVGGGGVGGGGEAC</sequence>
<evidence type="ECO:0000313" key="4">
    <source>
        <dbReference type="RefSeq" id="XP_013174902.1"/>
    </source>
</evidence>
<dbReference type="GeneID" id="106123216"/>
<keyword evidence="1" id="KW-0175">Coiled coil</keyword>
<gene>
    <name evidence="4" type="primary">LOC106123216</name>
</gene>
<dbReference type="PANTHER" id="PTHR46532:SF15">
    <property type="entry name" value="CYTOPLASMIC DYNEIN 2 HEAVY CHAIN 1"/>
    <property type="match status" value="1"/>
</dbReference>
<dbReference type="GO" id="GO:0007018">
    <property type="term" value="P:microtubule-based movement"/>
    <property type="evidence" value="ECO:0007669"/>
    <property type="project" value="InterPro"/>
</dbReference>
<dbReference type="Gene3D" id="1.10.287.2620">
    <property type="match status" value="1"/>
</dbReference>
<name>A0AAJ7EF27_PAPXU</name>
<evidence type="ECO:0000259" key="2">
    <source>
        <dbReference type="Pfam" id="PF08385"/>
    </source>
</evidence>
<dbReference type="PANTHER" id="PTHR46532">
    <property type="entry name" value="MALE FERTILITY FACTOR KL5"/>
    <property type="match status" value="1"/>
</dbReference>
<feature type="domain" description="Dynein heavy chain linker" evidence="3">
    <location>
        <begin position="1085"/>
        <end position="1274"/>
    </location>
</feature>
<feature type="domain" description="Dynein heavy chain tail" evidence="2">
    <location>
        <begin position="140"/>
        <end position="631"/>
    </location>
</feature>
<evidence type="ECO:0000256" key="1">
    <source>
        <dbReference type="SAM" id="Coils"/>
    </source>
</evidence>
<evidence type="ECO:0000259" key="3">
    <source>
        <dbReference type="Pfam" id="PF08393"/>
    </source>
</evidence>
<reference evidence="4" key="1">
    <citation type="submission" date="2025-08" db="UniProtKB">
        <authorList>
            <consortium name="RefSeq"/>
        </authorList>
    </citation>
    <scope>IDENTIFICATION</scope>
</reference>
<dbReference type="KEGG" id="pxu:106123216"/>
<dbReference type="InterPro" id="IPR013594">
    <property type="entry name" value="Dynein_heavy_tail"/>
</dbReference>
<protein>
    <submittedName>
        <fullName evidence="4">Cytoplasmic dynein 2 heavy chain 1-like</fullName>
    </submittedName>
</protein>
<dbReference type="InterPro" id="IPR013602">
    <property type="entry name" value="Dynein_heavy_linker"/>
</dbReference>
<dbReference type="GO" id="GO:0005858">
    <property type="term" value="C:axonemal dynein complex"/>
    <property type="evidence" value="ECO:0007669"/>
    <property type="project" value="TreeGrafter"/>
</dbReference>
<dbReference type="InterPro" id="IPR026983">
    <property type="entry name" value="DHC"/>
</dbReference>
<dbReference type="Pfam" id="PF08385">
    <property type="entry name" value="DHC_N1"/>
    <property type="match status" value="1"/>
</dbReference>